<protein>
    <recommendedName>
        <fullName evidence="3">F-box domain-containing protein</fullName>
    </recommendedName>
</protein>
<accession>A0ABR3EL91</accession>
<comment type="caution">
    <text evidence="1">The sequence shown here is derived from an EMBL/GenBank/DDBJ whole genome shotgun (WGS) entry which is preliminary data.</text>
</comment>
<dbReference type="EMBL" id="JBAHYK010003326">
    <property type="protein sequence ID" value="KAL0563638.1"/>
    <property type="molecule type" value="Genomic_DNA"/>
</dbReference>
<sequence length="509" mass="57931">MFSSRITRFLPSISNRKASSSLSSLSPELLNEVFLHFVQETGPPLGYYTPAPQTPSARLFGPWILRGVCPVWKNIVDSNSALWAYIVIRDPECKSVSDCLRVMTTRSANRALLVHALIVTKTFALQLAEHRARWREVHFVIDEEVDYSEIFGSTILPILEKITIIACPLDEYPNDLHDPFYADDSSDSDLADSPPGKLDLSQCPSLTHVAFGASIRPSVIVNLPTAQITKLELNTQGLICFRHPLLTEVPEVVFPNLLWLHVIDEAGVGAPSGFKTPNLRHLVLSHFVDAEGVFDLVRRSYVANIDTIELRVASPQATLSHEAVSELLQIMGPRLRQLCFSVVGMDSLRKLEWSRFRWYLPLVQNIEIRVKAKVAVDHLLPDSHLPPTFDYTRWLDRGEHLTRSAWWRFVDQNAGFIDMVTALPKLEMLVLDWDRSVYRDRWHSPTLQQMHLRRGAIRLLEKDDAEHSDVSLFCLTARTPRESDDFFQATDNHLSLLQTRNLEETENLN</sequence>
<reference evidence="1 2" key="1">
    <citation type="submission" date="2024-02" db="EMBL/GenBank/DDBJ databases">
        <title>A draft genome for the cacao thread blight pathogen Marasmius crinis-equi.</title>
        <authorList>
            <person name="Cohen S.P."/>
            <person name="Baruah I.K."/>
            <person name="Amoako-Attah I."/>
            <person name="Bukari Y."/>
            <person name="Meinhardt L.W."/>
            <person name="Bailey B.A."/>
        </authorList>
    </citation>
    <scope>NUCLEOTIDE SEQUENCE [LARGE SCALE GENOMIC DNA]</scope>
    <source>
        <strain evidence="1 2">GH-76</strain>
    </source>
</reference>
<name>A0ABR3EL91_9AGAR</name>
<proteinExistence type="predicted"/>
<dbReference type="Proteomes" id="UP001465976">
    <property type="component" value="Unassembled WGS sequence"/>
</dbReference>
<organism evidence="1 2">
    <name type="scientific">Marasmius crinis-equi</name>
    <dbReference type="NCBI Taxonomy" id="585013"/>
    <lineage>
        <taxon>Eukaryota</taxon>
        <taxon>Fungi</taxon>
        <taxon>Dikarya</taxon>
        <taxon>Basidiomycota</taxon>
        <taxon>Agaricomycotina</taxon>
        <taxon>Agaricomycetes</taxon>
        <taxon>Agaricomycetidae</taxon>
        <taxon>Agaricales</taxon>
        <taxon>Marasmiineae</taxon>
        <taxon>Marasmiaceae</taxon>
        <taxon>Marasmius</taxon>
    </lineage>
</organism>
<evidence type="ECO:0000313" key="2">
    <source>
        <dbReference type="Proteomes" id="UP001465976"/>
    </source>
</evidence>
<gene>
    <name evidence="1" type="ORF">V5O48_018427</name>
</gene>
<keyword evidence="2" id="KW-1185">Reference proteome</keyword>
<evidence type="ECO:0008006" key="3">
    <source>
        <dbReference type="Google" id="ProtNLM"/>
    </source>
</evidence>
<evidence type="ECO:0000313" key="1">
    <source>
        <dbReference type="EMBL" id="KAL0563638.1"/>
    </source>
</evidence>